<dbReference type="EMBL" id="NBII01000009">
    <property type="protein sequence ID" value="PAV15829.1"/>
    <property type="molecule type" value="Genomic_DNA"/>
</dbReference>
<dbReference type="AlphaFoldDB" id="A0A286U8H6"/>
<dbReference type="Gene3D" id="3.80.10.10">
    <property type="entry name" value="Ribonuclease Inhibitor"/>
    <property type="match status" value="1"/>
</dbReference>
<gene>
    <name evidence="2" type="ORF">PNOK_0868700</name>
</gene>
<dbReference type="InterPro" id="IPR032675">
    <property type="entry name" value="LRR_dom_sf"/>
</dbReference>
<feature type="region of interest" description="Disordered" evidence="1">
    <location>
        <begin position="496"/>
        <end position="542"/>
    </location>
</feature>
<evidence type="ECO:0000313" key="2">
    <source>
        <dbReference type="EMBL" id="PAV15829.1"/>
    </source>
</evidence>
<feature type="region of interest" description="Disordered" evidence="1">
    <location>
        <begin position="1"/>
        <end position="22"/>
    </location>
</feature>
<dbReference type="InParanoid" id="A0A286U8H6"/>
<name>A0A286U8H6_9AGAM</name>
<evidence type="ECO:0000256" key="1">
    <source>
        <dbReference type="SAM" id="MobiDB-lite"/>
    </source>
</evidence>
<dbReference type="STRING" id="2282107.A0A286U8H6"/>
<feature type="region of interest" description="Disordered" evidence="1">
    <location>
        <begin position="455"/>
        <end position="479"/>
    </location>
</feature>
<dbReference type="Proteomes" id="UP000217199">
    <property type="component" value="Unassembled WGS sequence"/>
</dbReference>
<proteinExistence type="predicted"/>
<feature type="compositionally biased region" description="Acidic residues" evidence="1">
    <location>
        <begin position="509"/>
        <end position="536"/>
    </location>
</feature>
<feature type="compositionally biased region" description="Low complexity" evidence="1">
    <location>
        <begin position="1"/>
        <end position="18"/>
    </location>
</feature>
<comment type="caution">
    <text evidence="2">The sequence shown here is derived from an EMBL/GenBank/DDBJ whole genome shotgun (WGS) entry which is preliminary data.</text>
</comment>
<evidence type="ECO:0000313" key="3">
    <source>
        <dbReference type="Proteomes" id="UP000217199"/>
    </source>
</evidence>
<sequence>MATTSSPLPQSPPLLSSSPPSPFSKLPDELLVEIFLNCIEPDDIGCDAPSKSTAPLLLTWVCHRWRNVAISCPDLWTSITLNDLVDGCSLTKNSSNVLNALDMWISRSSPRPLSFNISYTDVDESKKQSSLLFLPDNEEYKNALNLLIDKLLTCQNRWKALELEVTGLPLLRPLLQALCTEPAAPLLESLQISTSHLGVFGDTLSYDFGLCSKLKTIRILSQVVVPPTDGHVLLNLTELELGYCSTLDACHQWIDKAPNLEILKTRFCTFDTTLDRSNGASHPIRRLEKLRILEISFLPVDSDPSAFLDSLELPVLEDLYIKYNENLGGIQSVIDLLHRSRTEALQALTILGATNVVDVLECLRLCPTLTYLSLQKMPDEILHALMIPEDSNAFIGKQNKQRGNGSEHGVGNGGHGNNIAPLCPLLEVVEVEDSEECSLELLAEFTWSRCTDKFAPAPAEEGEGEGKEDKGEDKEGRGKVKEVFLRHPLIAKCLMRGLDVVQRPPGDDKWDDADDDNGDDDDYEGEDGDGDEENETEMGSLI</sequence>
<dbReference type="SUPFAM" id="SSF52047">
    <property type="entry name" value="RNI-like"/>
    <property type="match status" value="1"/>
</dbReference>
<keyword evidence="3" id="KW-1185">Reference proteome</keyword>
<protein>
    <submittedName>
        <fullName evidence="2">Uncharacterized protein</fullName>
    </submittedName>
</protein>
<dbReference type="Gene3D" id="1.20.1280.50">
    <property type="match status" value="1"/>
</dbReference>
<organism evidence="2 3">
    <name type="scientific">Pyrrhoderma noxium</name>
    <dbReference type="NCBI Taxonomy" id="2282107"/>
    <lineage>
        <taxon>Eukaryota</taxon>
        <taxon>Fungi</taxon>
        <taxon>Dikarya</taxon>
        <taxon>Basidiomycota</taxon>
        <taxon>Agaricomycotina</taxon>
        <taxon>Agaricomycetes</taxon>
        <taxon>Hymenochaetales</taxon>
        <taxon>Hymenochaetaceae</taxon>
        <taxon>Pyrrhoderma</taxon>
    </lineage>
</organism>
<accession>A0A286U8H6</accession>
<feature type="compositionally biased region" description="Basic and acidic residues" evidence="1">
    <location>
        <begin position="464"/>
        <end position="479"/>
    </location>
</feature>
<dbReference type="OrthoDB" id="3251489at2759"/>
<reference evidence="2 3" key="1">
    <citation type="journal article" date="2017" name="Mol. Ecol.">
        <title>Comparative and population genomic landscape of Phellinus noxius: A hypervariable fungus causing root rot in trees.</title>
        <authorList>
            <person name="Chung C.L."/>
            <person name="Lee T.J."/>
            <person name="Akiba M."/>
            <person name="Lee H.H."/>
            <person name="Kuo T.H."/>
            <person name="Liu D."/>
            <person name="Ke H.M."/>
            <person name="Yokoi T."/>
            <person name="Roa M.B."/>
            <person name="Lu M.J."/>
            <person name="Chang Y.Y."/>
            <person name="Ann P.J."/>
            <person name="Tsai J.N."/>
            <person name="Chen C.Y."/>
            <person name="Tzean S.S."/>
            <person name="Ota Y."/>
            <person name="Hattori T."/>
            <person name="Sahashi N."/>
            <person name="Liou R.F."/>
            <person name="Kikuchi T."/>
            <person name="Tsai I.J."/>
        </authorList>
    </citation>
    <scope>NUCLEOTIDE SEQUENCE [LARGE SCALE GENOMIC DNA]</scope>
    <source>
        <strain evidence="2 3">FFPRI411160</strain>
    </source>
</reference>